<dbReference type="InterPro" id="IPR036852">
    <property type="entry name" value="Peptidase_S8/S53_dom_sf"/>
</dbReference>
<evidence type="ECO:0000313" key="5">
    <source>
        <dbReference type="EMBL" id="KAJ4395399.1"/>
    </source>
</evidence>
<dbReference type="AlphaFoldDB" id="A0A9W8Z0J6"/>
<feature type="chain" id="PRO_5040984723" description="Inhibitor I9 domain-containing protein" evidence="3">
    <location>
        <begin position="16"/>
        <end position="156"/>
    </location>
</feature>
<dbReference type="Proteomes" id="UP001140510">
    <property type="component" value="Unassembled WGS sequence"/>
</dbReference>
<dbReference type="Gene3D" id="3.30.70.80">
    <property type="entry name" value="Peptidase S8 propeptide/proteinase inhibitor I9"/>
    <property type="match status" value="1"/>
</dbReference>
<evidence type="ECO:0000256" key="2">
    <source>
        <dbReference type="PROSITE-ProRule" id="PRU01240"/>
    </source>
</evidence>
<evidence type="ECO:0000313" key="6">
    <source>
        <dbReference type="Proteomes" id="UP001140510"/>
    </source>
</evidence>
<dbReference type="SUPFAM" id="SSF54897">
    <property type="entry name" value="Protease propeptides/inhibitors"/>
    <property type="match status" value="1"/>
</dbReference>
<proteinExistence type="inferred from homology"/>
<feature type="domain" description="Inhibitor I9" evidence="4">
    <location>
        <begin position="32"/>
        <end position="87"/>
    </location>
</feature>
<evidence type="ECO:0000256" key="1">
    <source>
        <dbReference type="ARBA" id="ARBA00022801"/>
    </source>
</evidence>
<comment type="caution">
    <text evidence="2">Lacks conserved residue(s) required for the propagation of feature annotation.</text>
</comment>
<evidence type="ECO:0000256" key="3">
    <source>
        <dbReference type="SAM" id="SignalP"/>
    </source>
</evidence>
<organism evidence="5 6">
    <name type="scientific">Didymella pomorum</name>
    <dbReference type="NCBI Taxonomy" id="749634"/>
    <lineage>
        <taxon>Eukaryota</taxon>
        <taxon>Fungi</taxon>
        <taxon>Dikarya</taxon>
        <taxon>Ascomycota</taxon>
        <taxon>Pezizomycotina</taxon>
        <taxon>Dothideomycetes</taxon>
        <taxon>Pleosporomycetidae</taxon>
        <taxon>Pleosporales</taxon>
        <taxon>Pleosporineae</taxon>
        <taxon>Didymellaceae</taxon>
        <taxon>Didymella</taxon>
    </lineage>
</organism>
<gene>
    <name evidence="5" type="ORF">N0V91_010878</name>
</gene>
<comment type="similarity">
    <text evidence="2">Belongs to the peptidase S8 family.</text>
</comment>
<dbReference type="PROSITE" id="PS51892">
    <property type="entry name" value="SUBTILASE"/>
    <property type="match status" value="1"/>
</dbReference>
<keyword evidence="6" id="KW-1185">Reference proteome</keyword>
<dbReference type="Gene3D" id="3.40.50.200">
    <property type="entry name" value="Peptidase S8/S53 domain"/>
    <property type="match status" value="1"/>
</dbReference>
<dbReference type="SUPFAM" id="SSF52743">
    <property type="entry name" value="Subtilisin-like"/>
    <property type="match status" value="1"/>
</dbReference>
<name>A0A9W8Z0J6_9PLEO</name>
<evidence type="ECO:0000259" key="4">
    <source>
        <dbReference type="Pfam" id="PF05922"/>
    </source>
</evidence>
<protein>
    <recommendedName>
        <fullName evidence="4">Inhibitor I9 domain-containing protein</fullName>
    </recommendedName>
</protein>
<reference evidence="5" key="1">
    <citation type="submission" date="2022-10" db="EMBL/GenBank/DDBJ databases">
        <title>Tapping the CABI collections for fungal endophytes: first genome assemblies for Collariella, Neodidymelliopsis, Ascochyta clinopodiicola, Didymella pomorum, Didymosphaeria variabile, Neocosmospora piperis and Neocucurbitaria cava.</title>
        <authorList>
            <person name="Hill R."/>
        </authorList>
    </citation>
    <scope>NUCLEOTIDE SEQUENCE</scope>
    <source>
        <strain evidence="5">IMI 355091</strain>
    </source>
</reference>
<dbReference type="Pfam" id="PF05922">
    <property type="entry name" value="Inhibitor_I9"/>
    <property type="match status" value="1"/>
</dbReference>
<dbReference type="EMBL" id="JAPEVA010000160">
    <property type="protein sequence ID" value="KAJ4395399.1"/>
    <property type="molecule type" value="Genomic_DNA"/>
</dbReference>
<dbReference type="InterPro" id="IPR037045">
    <property type="entry name" value="S8pro/Inhibitor_I9_sf"/>
</dbReference>
<dbReference type="InterPro" id="IPR023827">
    <property type="entry name" value="Peptidase_S8_Asp-AS"/>
</dbReference>
<dbReference type="InterPro" id="IPR010259">
    <property type="entry name" value="S8pro/Inhibitor_I9"/>
</dbReference>
<accession>A0A9W8Z0J6</accession>
<sequence length="156" mass="16511">MRFIELLALLSTALAAPLLQVEQGATVVPGQHIIKLKHDEAAVSASAVQALTQSLSTALKFSYSLSGFHGFAGTLSDTELAKLHASEHPSATWGLGRLSNKLPGNDTDVFDDSAGQGVCAYVIDTGIFLDHPELRGRATHLAKFSEEEGDEDGEGH</sequence>
<comment type="caution">
    <text evidence="5">The sequence shown here is derived from an EMBL/GenBank/DDBJ whole genome shotgun (WGS) entry which is preliminary data.</text>
</comment>
<dbReference type="OrthoDB" id="206201at2759"/>
<dbReference type="GO" id="GO:0006508">
    <property type="term" value="P:proteolysis"/>
    <property type="evidence" value="ECO:0007669"/>
    <property type="project" value="InterPro"/>
</dbReference>
<feature type="signal peptide" evidence="3">
    <location>
        <begin position="1"/>
        <end position="15"/>
    </location>
</feature>
<dbReference type="PROSITE" id="PS00136">
    <property type="entry name" value="SUBTILASE_ASP"/>
    <property type="match status" value="1"/>
</dbReference>
<keyword evidence="3" id="KW-0732">Signal</keyword>
<keyword evidence="1" id="KW-0378">Hydrolase</keyword>
<dbReference type="GO" id="GO:0004252">
    <property type="term" value="F:serine-type endopeptidase activity"/>
    <property type="evidence" value="ECO:0007669"/>
    <property type="project" value="InterPro"/>
</dbReference>